<dbReference type="Pfam" id="PF13634">
    <property type="entry name" value="Nucleoporin_FG"/>
    <property type="match status" value="2"/>
</dbReference>
<feature type="compositionally biased region" description="Low complexity" evidence="9">
    <location>
        <begin position="22"/>
        <end position="51"/>
    </location>
</feature>
<dbReference type="InterPro" id="IPR025574">
    <property type="entry name" value="Nucleoporin_FG_rpt"/>
</dbReference>
<dbReference type="PANTHER" id="PTHR13437:SF2">
    <property type="entry name" value="NUCLEOPORIN P58_P45"/>
    <property type="match status" value="1"/>
</dbReference>
<feature type="compositionally biased region" description="Polar residues" evidence="9">
    <location>
        <begin position="262"/>
        <end position="275"/>
    </location>
</feature>
<evidence type="ECO:0000256" key="1">
    <source>
        <dbReference type="ARBA" id="ARBA00004567"/>
    </source>
</evidence>
<feature type="compositionally biased region" description="Low complexity" evidence="9">
    <location>
        <begin position="154"/>
        <end position="223"/>
    </location>
</feature>
<dbReference type="GO" id="GO:0015031">
    <property type="term" value="P:protein transport"/>
    <property type="evidence" value="ECO:0007669"/>
    <property type="project" value="UniProtKB-KW"/>
</dbReference>
<feature type="compositionally biased region" description="Polar residues" evidence="9">
    <location>
        <begin position="59"/>
        <end position="70"/>
    </location>
</feature>
<keyword evidence="6" id="KW-0906">Nuclear pore complex</keyword>
<dbReference type="InterPro" id="IPR024882">
    <property type="entry name" value="NUP58/p45/49"/>
</dbReference>
<sequence length="584" mass="60494">MSFFGKNPNGLSINTGGGAAAGGSSLFGGTSSSQPQQQGSGLFGSSTTTSQPAQAGSLFGSTTNTSQPQQGAGLFGPSTAGSQPQPGGLFGSATPQPQQSGGLFGSNAASQPKQGGGLFGSSTTSQPQQSNAPSGSALFGASSTQPQAGGGLFGSQPNQNQSQGGGLFSSLGQKQQQSQPQQPSTGLFGSLGQSQQSQPQQNTSLFGGSTFGQPQSQPQQSTSLFGNSFVGQSQPQQQQPPQPQSSAFGTLGAQGRAATASLFGSSTAQRPSQSLFPGPLTMGQSTNTAQPTSTQPGPSAPTTVPGVTIDLTQIRGTTRFNDLHTDVQSTIEKIDTFIAQQISHAEQCAQLLPSHADSLSYIAPDVGFVAARLETAEAGIDNDTRAIRDLREVVERDGEDAKRAFRALENLKLPERFHYPGMWASAQHHYHARPAQTGVGGSGGADPAEEVAAATDLVGYFEGVVREMEALLERYTGNMREIEEHLRTVEQGAIRQTKELMARKGREKAGGEEGVSRKEENLRELATVLREFENGILHVAGSVGACREQVQEFMLGGTNGLGRNGFGGSIGGNGWGRLGGFARA</sequence>
<feature type="compositionally biased region" description="Polar residues" evidence="9">
    <location>
        <begin position="120"/>
        <end position="134"/>
    </location>
</feature>
<keyword evidence="7" id="KW-0539">Nucleus</keyword>
<proteinExistence type="predicted"/>
<evidence type="ECO:0000256" key="6">
    <source>
        <dbReference type="ARBA" id="ARBA00023132"/>
    </source>
</evidence>
<gene>
    <name evidence="10" type="ORF">EV356DRAFT_571967</name>
</gene>
<dbReference type="Pfam" id="PF21121">
    <property type="entry name" value="Nup49_C"/>
    <property type="match status" value="1"/>
</dbReference>
<keyword evidence="4" id="KW-0653">Protein transport</keyword>
<feature type="compositionally biased region" description="Polar residues" evidence="9">
    <location>
        <begin position="282"/>
        <end position="302"/>
    </location>
</feature>
<keyword evidence="5" id="KW-0811">Translocation</keyword>
<dbReference type="GO" id="GO:0051028">
    <property type="term" value="P:mRNA transport"/>
    <property type="evidence" value="ECO:0007669"/>
    <property type="project" value="UniProtKB-KW"/>
</dbReference>
<dbReference type="AlphaFoldDB" id="A0A6A6HR14"/>
<feature type="compositionally biased region" description="Polar residues" evidence="9">
    <location>
        <begin position="93"/>
        <end position="113"/>
    </location>
</feature>
<dbReference type="Proteomes" id="UP000800092">
    <property type="component" value="Unassembled WGS sequence"/>
</dbReference>
<evidence type="ECO:0000313" key="11">
    <source>
        <dbReference type="Proteomes" id="UP000800092"/>
    </source>
</evidence>
<keyword evidence="3" id="KW-0509">mRNA transport</keyword>
<feature type="region of interest" description="Disordered" evidence="9">
    <location>
        <begin position="1"/>
        <end position="304"/>
    </location>
</feature>
<dbReference type="GO" id="GO:0017056">
    <property type="term" value="F:structural constituent of nuclear pore"/>
    <property type="evidence" value="ECO:0007669"/>
    <property type="project" value="InterPro"/>
</dbReference>
<evidence type="ECO:0000313" key="10">
    <source>
        <dbReference type="EMBL" id="KAF2239880.1"/>
    </source>
</evidence>
<evidence type="ECO:0000256" key="7">
    <source>
        <dbReference type="ARBA" id="ARBA00023242"/>
    </source>
</evidence>
<keyword evidence="8" id="KW-0175">Coiled coil</keyword>
<dbReference type="GO" id="GO:0008139">
    <property type="term" value="F:nuclear localization sequence binding"/>
    <property type="evidence" value="ECO:0007669"/>
    <property type="project" value="InterPro"/>
</dbReference>
<feature type="coiled-coil region" evidence="8">
    <location>
        <begin position="465"/>
        <end position="492"/>
    </location>
</feature>
<comment type="subcellular location">
    <subcellularLocation>
        <location evidence="1">Nucleus</location>
        <location evidence="1">Nuclear pore complex</location>
    </subcellularLocation>
</comment>
<evidence type="ECO:0000256" key="9">
    <source>
        <dbReference type="SAM" id="MobiDB-lite"/>
    </source>
</evidence>
<evidence type="ECO:0000256" key="5">
    <source>
        <dbReference type="ARBA" id="ARBA00023010"/>
    </source>
</evidence>
<name>A0A6A6HR14_VIRVR</name>
<evidence type="ECO:0000256" key="3">
    <source>
        <dbReference type="ARBA" id="ARBA00022816"/>
    </source>
</evidence>
<evidence type="ECO:0000256" key="4">
    <source>
        <dbReference type="ARBA" id="ARBA00022927"/>
    </source>
</evidence>
<evidence type="ECO:0008006" key="12">
    <source>
        <dbReference type="Google" id="ProtNLM"/>
    </source>
</evidence>
<organism evidence="10 11">
    <name type="scientific">Viridothelium virens</name>
    <name type="common">Speckled blister lichen</name>
    <name type="synonym">Trypethelium virens</name>
    <dbReference type="NCBI Taxonomy" id="1048519"/>
    <lineage>
        <taxon>Eukaryota</taxon>
        <taxon>Fungi</taxon>
        <taxon>Dikarya</taxon>
        <taxon>Ascomycota</taxon>
        <taxon>Pezizomycotina</taxon>
        <taxon>Dothideomycetes</taxon>
        <taxon>Dothideomycetes incertae sedis</taxon>
        <taxon>Trypetheliales</taxon>
        <taxon>Trypetheliaceae</taxon>
        <taxon>Viridothelium</taxon>
    </lineage>
</organism>
<keyword evidence="2" id="KW-0813">Transport</keyword>
<evidence type="ECO:0000256" key="2">
    <source>
        <dbReference type="ARBA" id="ARBA00022448"/>
    </source>
</evidence>
<reference evidence="10" key="1">
    <citation type="journal article" date="2020" name="Stud. Mycol.">
        <title>101 Dothideomycetes genomes: a test case for predicting lifestyles and emergence of pathogens.</title>
        <authorList>
            <person name="Haridas S."/>
            <person name="Albert R."/>
            <person name="Binder M."/>
            <person name="Bloem J."/>
            <person name="Labutti K."/>
            <person name="Salamov A."/>
            <person name="Andreopoulos B."/>
            <person name="Baker S."/>
            <person name="Barry K."/>
            <person name="Bills G."/>
            <person name="Bluhm B."/>
            <person name="Cannon C."/>
            <person name="Castanera R."/>
            <person name="Culley D."/>
            <person name="Daum C."/>
            <person name="Ezra D."/>
            <person name="Gonzalez J."/>
            <person name="Henrissat B."/>
            <person name="Kuo A."/>
            <person name="Liang C."/>
            <person name="Lipzen A."/>
            <person name="Lutzoni F."/>
            <person name="Magnuson J."/>
            <person name="Mondo S."/>
            <person name="Nolan M."/>
            <person name="Ohm R."/>
            <person name="Pangilinan J."/>
            <person name="Park H.-J."/>
            <person name="Ramirez L."/>
            <person name="Alfaro M."/>
            <person name="Sun H."/>
            <person name="Tritt A."/>
            <person name="Yoshinaga Y."/>
            <person name="Zwiers L.-H."/>
            <person name="Turgeon B."/>
            <person name="Goodwin S."/>
            <person name="Spatafora J."/>
            <person name="Crous P."/>
            <person name="Grigoriev I."/>
        </authorList>
    </citation>
    <scope>NUCLEOTIDE SEQUENCE</scope>
    <source>
        <strain evidence="10">Tuck. ex Michener</strain>
    </source>
</reference>
<accession>A0A6A6HR14</accession>
<protein>
    <recommendedName>
        <fullName evidence="12">Nucleoporin NUP49/NSP49</fullName>
    </recommendedName>
</protein>
<dbReference type="EMBL" id="ML991771">
    <property type="protein sequence ID" value="KAF2239880.1"/>
    <property type="molecule type" value="Genomic_DNA"/>
</dbReference>
<dbReference type="GO" id="GO:0005643">
    <property type="term" value="C:nuclear pore"/>
    <property type="evidence" value="ECO:0007669"/>
    <property type="project" value="UniProtKB-SubCell"/>
</dbReference>
<dbReference type="Gene3D" id="6.10.140.1350">
    <property type="match status" value="1"/>
</dbReference>
<dbReference type="PANTHER" id="PTHR13437">
    <property type="entry name" value="NUCLEOPORIN P58/P45 NUCLEOPORIN-LIKE PROTEIN 1"/>
    <property type="match status" value="1"/>
</dbReference>
<keyword evidence="11" id="KW-1185">Reference proteome</keyword>
<dbReference type="OrthoDB" id="2538017at2759"/>
<evidence type="ECO:0000256" key="8">
    <source>
        <dbReference type="SAM" id="Coils"/>
    </source>
</evidence>